<protein>
    <submittedName>
        <fullName evidence="8">Diaminobutyrate decarboxylase</fullName>
        <ecNumber evidence="8">4.1.1.86</ecNumber>
    </submittedName>
</protein>
<keyword evidence="5 7" id="KW-0456">Lyase</keyword>
<gene>
    <name evidence="8" type="ordered locus">Trebr_0036</name>
</gene>
<dbReference type="EMBL" id="CP002696">
    <property type="protein sequence ID" value="AEE15495.1"/>
    <property type="molecule type" value="Genomic_DNA"/>
</dbReference>
<accession>F4LKA6</accession>
<dbReference type="Pfam" id="PF00282">
    <property type="entry name" value="Pyridoxal_deC"/>
    <property type="match status" value="1"/>
</dbReference>
<name>F4LKA6_TREBD</name>
<dbReference type="InterPro" id="IPR015421">
    <property type="entry name" value="PyrdxlP-dep_Trfase_major"/>
</dbReference>
<dbReference type="Gene3D" id="3.90.1150.10">
    <property type="entry name" value="Aspartate Aminotransferase, domain 1"/>
    <property type="match status" value="1"/>
</dbReference>
<evidence type="ECO:0000256" key="5">
    <source>
        <dbReference type="ARBA" id="ARBA00023239"/>
    </source>
</evidence>
<comment type="similarity">
    <text evidence="2 7">Belongs to the group II decarboxylase family.</text>
</comment>
<evidence type="ECO:0000256" key="2">
    <source>
        <dbReference type="ARBA" id="ARBA00009533"/>
    </source>
</evidence>
<dbReference type="AlphaFoldDB" id="F4LKA6"/>
<dbReference type="PANTHER" id="PTHR45677:SF8">
    <property type="entry name" value="CYSTEINE SULFINIC ACID DECARBOXYLASE"/>
    <property type="match status" value="1"/>
</dbReference>
<organism evidence="8 9">
    <name type="scientific">Treponema brennaborense (strain DSM 12168 / CIP 105900 / DD5/3)</name>
    <dbReference type="NCBI Taxonomy" id="906968"/>
    <lineage>
        <taxon>Bacteria</taxon>
        <taxon>Pseudomonadati</taxon>
        <taxon>Spirochaetota</taxon>
        <taxon>Spirochaetia</taxon>
        <taxon>Spirochaetales</taxon>
        <taxon>Treponemataceae</taxon>
        <taxon>Treponema</taxon>
    </lineage>
</organism>
<dbReference type="STRING" id="906968.Trebr_0036"/>
<dbReference type="HOGENOM" id="CLU_011856_0_4_12"/>
<evidence type="ECO:0000256" key="3">
    <source>
        <dbReference type="ARBA" id="ARBA00022793"/>
    </source>
</evidence>
<keyword evidence="9" id="KW-1185">Reference proteome</keyword>
<dbReference type="GO" id="GO:0005737">
    <property type="term" value="C:cytoplasm"/>
    <property type="evidence" value="ECO:0007669"/>
    <property type="project" value="TreeGrafter"/>
</dbReference>
<evidence type="ECO:0000256" key="7">
    <source>
        <dbReference type="RuleBase" id="RU000382"/>
    </source>
</evidence>
<dbReference type="InterPro" id="IPR021115">
    <property type="entry name" value="Pyridoxal-P_BS"/>
</dbReference>
<dbReference type="KEGG" id="tbe:Trebr_0036"/>
<evidence type="ECO:0000313" key="8">
    <source>
        <dbReference type="EMBL" id="AEE15495.1"/>
    </source>
</evidence>
<keyword evidence="4 6" id="KW-0663">Pyridoxal phosphate</keyword>
<evidence type="ECO:0000256" key="6">
    <source>
        <dbReference type="PIRSR" id="PIRSR602129-50"/>
    </source>
</evidence>
<evidence type="ECO:0000256" key="1">
    <source>
        <dbReference type="ARBA" id="ARBA00001933"/>
    </source>
</evidence>
<dbReference type="InterPro" id="IPR015422">
    <property type="entry name" value="PyrdxlP-dep_Trfase_small"/>
</dbReference>
<dbReference type="GO" id="GO:0033983">
    <property type="term" value="F:diaminobutyrate decarboxylase activity"/>
    <property type="evidence" value="ECO:0007669"/>
    <property type="project" value="UniProtKB-EC"/>
</dbReference>
<dbReference type="PROSITE" id="PS00392">
    <property type="entry name" value="DDC_GAD_HDC_YDC"/>
    <property type="match status" value="1"/>
</dbReference>
<dbReference type="InterPro" id="IPR002129">
    <property type="entry name" value="PyrdxlP-dep_de-COase"/>
</dbReference>
<dbReference type="CDD" id="cd06450">
    <property type="entry name" value="DOPA_deC_like"/>
    <property type="match status" value="1"/>
</dbReference>
<proteinExistence type="inferred from homology"/>
<keyword evidence="3" id="KW-0210">Decarboxylase</keyword>
<dbReference type="OrthoDB" id="9803665at2"/>
<evidence type="ECO:0000313" key="9">
    <source>
        <dbReference type="Proteomes" id="UP000006546"/>
    </source>
</evidence>
<dbReference type="Gene3D" id="3.40.640.10">
    <property type="entry name" value="Type I PLP-dependent aspartate aminotransferase-like (Major domain)"/>
    <property type="match status" value="1"/>
</dbReference>
<reference evidence="9" key="1">
    <citation type="submission" date="2011-04" db="EMBL/GenBank/DDBJ databases">
        <title>The complete genome of Treponema brennaborense DSM 12168.</title>
        <authorList>
            <person name="Lucas S."/>
            <person name="Han J."/>
            <person name="Lapidus A."/>
            <person name="Bruce D."/>
            <person name="Goodwin L."/>
            <person name="Pitluck S."/>
            <person name="Peters L."/>
            <person name="Kyrpides N."/>
            <person name="Mavromatis K."/>
            <person name="Ivanova N."/>
            <person name="Mikhailova N."/>
            <person name="Pagani I."/>
            <person name="Teshima H."/>
            <person name="Detter J.C."/>
            <person name="Tapia R."/>
            <person name="Han C."/>
            <person name="Land M."/>
            <person name="Hauser L."/>
            <person name="Markowitz V."/>
            <person name="Cheng J.-F."/>
            <person name="Hugenholtz P."/>
            <person name="Woyke T."/>
            <person name="Wu D."/>
            <person name="Gronow S."/>
            <person name="Wellnitz S."/>
            <person name="Brambilla E."/>
            <person name="Klenk H.-P."/>
            <person name="Eisen J.A."/>
        </authorList>
    </citation>
    <scope>NUCLEOTIDE SEQUENCE [LARGE SCALE GENOMIC DNA]</scope>
    <source>
        <strain evidence="9">DSM 12168 / CIP 105900 / DD5/3</strain>
    </source>
</reference>
<dbReference type="RefSeq" id="WP_013757215.1">
    <property type="nucleotide sequence ID" value="NC_015500.1"/>
</dbReference>
<dbReference type="SUPFAM" id="SSF53383">
    <property type="entry name" value="PLP-dependent transferases"/>
    <property type="match status" value="1"/>
</dbReference>
<dbReference type="PANTHER" id="PTHR45677">
    <property type="entry name" value="GLUTAMATE DECARBOXYLASE-RELATED"/>
    <property type="match status" value="1"/>
</dbReference>
<dbReference type="GO" id="GO:0019752">
    <property type="term" value="P:carboxylic acid metabolic process"/>
    <property type="evidence" value="ECO:0007669"/>
    <property type="project" value="InterPro"/>
</dbReference>
<evidence type="ECO:0000256" key="4">
    <source>
        <dbReference type="ARBA" id="ARBA00022898"/>
    </source>
</evidence>
<feature type="modified residue" description="N6-(pyridoxal phosphate)lysine" evidence="6">
    <location>
        <position position="312"/>
    </location>
</feature>
<comment type="cofactor">
    <cofactor evidence="1 6 7">
        <name>pyridoxal 5'-phosphate</name>
        <dbReference type="ChEBI" id="CHEBI:597326"/>
    </cofactor>
</comment>
<dbReference type="eggNOG" id="COG0076">
    <property type="taxonomic scope" value="Bacteria"/>
</dbReference>
<dbReference type="EC" id="4.1.1.86" evidence="8"/>
<dbReference type="Proteomes" id="UP000006546">
    <property type="component" value="Chromosome"/>
</dbReference>
<sequence>MPAHNDQLFLTDSPESKRAYAELLHKTIDDVAAAVTDGKAYAGLTPQELKQAIHTATLLPETGCGLSAASELLRTKILPYFLRTASTDYMAHLHSPALIETVAAELALATFNQSMDSWDQSPVATEIELEVVKELCRLYGYGDSSDGVFTSGGSQSNLSGIMLARDRYCNKVLGHDVKKYGLPENYRKFRLYTSEIAHFSMEKSAHLLGLGYDAVVKVPVDERQKMDVAALRRLVAQDAADGNLPFCAVATIGTTDYGSIDDAAAIHAVCAEYGMWLHADAAYGSGVVMSARYRSRIGNLNLCDSITVDFHKMFVMPVSCGAFLLKDGRNFEALTLHADYLNREEDEEDGYTNLVGKSMQTTRRFDALKVWIAFQTRGRDGWSNIISACMENAAYLYGALRSDPEFQTVTAPEISSVVFRRTPDGLSAAETDALNKAIRRTLIHKHGVVIGQTVFAGATYLKFTLLNPLVTHEKLDSLLALIRNLADTCRLSR</sequence>
<dbReference type="InterPro" id="IPR015424">
    <property type="entry name" value="PyrdxlP-dep_Trfase"/>
</dbReference>
<dbReference type="GO" id="GO:0030170">
    <property type="term" value="F:pyridoxal phosphate binding"/>
    <property type="evidence" value="ECO:0007669"/>
    <property type="project" value="InterPro"/>
</dbReference>